<evidence type="ECO:0000256" key="1">
    <source>
        <dbReference type="SAM" id="Phobius"/>
    </source>
</evidence>
<keyword evidence="1" id="KW-0812">Transmembrane</keyword>
<feature type="transmembrane region" description="Helical" evidence="1">
    <location>
        <begin position="18"/>
        <end position="38"/>
    </location>
</feature>
<feature type="transmembrane region" description="Helical" evidence="1">
    <location>
        <begin position="58"/>
        <end position="79"/>
    </location>
</feature>
<evidence type="ECO:0000313" key="2">
    <source>
        <dbReference type="EMBL" id="TCD61628.1"/>
    </source>
</evidence>
<proteinExistence type="predicted"/>
<reference evidence="2 3" key="1">
    <citation type="submission" date="2018-11" db="EMBL/GenBank/DDBJ databases">
        <title>Genome assembly of Steccherinum ochraceum LE-BIN_3174, the white-rot fungus of the Steccherinaceae family (The Residual Polyporoid clade, Polyporales, Basidiomycota).</title>
        <authorList>
            <person name="Fedorova T.V."/>
            <person name="Glazunova O.A."/>
            <person name="Landesman E.O."/>
            <person name="Moiseenko K.V."/>
            <person name="Psurtseva N.V."/>
            <person name="Savinova O.S."/>
            <person name="Shakhova N.V."/>
            <person name="Tyazhelova T.V."/>
            <person name="Vasina D.V."/>
        </authorList>
    </citation>
    <scope>NUCLEOTIDE SEQUENCE [LARGE SCALE GENOMIC DNA]</scope>
    <source>
        <strain evidence="2 3">LE-BIN_3174</strain>
    </source>
</reference>
<dbReference type="OrthoDB" id="2757176at2759"/>
<sequence length="143" mass="16282">MSYWYEDTPEALRKKLDIARIMTFMLTGVFSREIIVAFHHDWNIIRGRKCCGVTGASLYFLCRHITTAALGMGVTSVAYNVTGMSSEAMTIIVHIRQGLIFMANVLAYQIFVIRVTAIWRHQVVGWSLYGAMLVLWVLNLYGE</sequence>
<dbReference type="EMBL" id="RWJN01000445">
    <property type="protein sequence ID" value="TCD61628.1"/>
    <property type="molecule type" value="Genomic_DNA"/>
</dbReference>
<dbReference type="Proteomes" id="UP000292702">
    <property type="component" value="Unassembled WGS sequence"/>
</dbReference>
<organism evidence="2 3">
    <name type="scientific">Steccherinum ochraceum</name>
    <dbReference type="NCBI Taxonomy" id="92696"/>
    <lineage>
        <taxon>Eukaryota</taxon>
        <taxon>Fungi</taxon>
        <taxon>Dikarya</taxon>
        <taxon>Basidiomycota</taxon>
        <taxon>Agaricomycotina</taxon>
        <taxon>Agaricomycetes</taxon>
        <taxon>Polyporales</taxon>
        <taxon>Steccherinaceae</taxon>
        <taxon>Steccherinum</taxon>
    </lineage>
</organism>
<keyword evidence="1" id="KW-1133">Transmembrane helix</keyword>
<accession>A0A4R0RDD4</accession>
<feature type="transmembrane region" description="Helical" evidence="1">
    <location>
        <begin position="123"/>
        <end position="142"/>
    </location>
</feature>
<evidence type="ECO:0000313" key="3">
    <source>
        <dbReference type="Proteomes" id="UP000292702"/>
    </source>
</evidence>
<protein>
    <submittedName>
        <fullName evidence="2">Uncharacterized protein</fullName>
    </submittedName>
</protein>
<comment type="caution">
    <text evidence="2">The sequence shown here is derived from an EMBL/GenBank/DDBJ whole genome shotgun (WGS) entry which is preliminary data.</text>
</comment>
<gene>
    <name evidence="2" type="ORF">EIP91_008152</name>
</gene>
<keyword evidence="3" id="KW-1185">Reference proteome</keyword>
<dbReference type="AlphaFoldDB" id="A0A4R0RDD4"/>
<feature type="transmembrane region" description="Helical" evidence="1">
    <location>
        <begin position="91"/>
        <end position="111"/>
    </location>
</feature>
<keyword evidence="1" id="KW-0472">Membrane</keyword>
<name>A0A4R0RDD4_9APHY</name>